<evidence type="ECO:0000313" key="7">
    <source>
        <dbReference type="Proteomes" id="UP000500961"/>
    </source>
</evidence>
<keyword evidence="7" id="KW-1185">Reference proteome</keyword>
<dbReference type="Gene3D" id="1.10.10.10">
    <property type="entry name" value="Winged helix-like DNA-binding domain superfamily/Winged helix DNA-binding domain"/>
    <property type="match status" value="1"/>
</dbReference>
<keyword evidence="4" id="KW-0175">Coiled coil</keyword>
<dbReference type="InterPro" id="IPR050595">
    <property type="entry name" value="Bact_response_regulator"/>
</dbReference>
<organism evidence="6 7">
    <name type="scientific">Tenuifilum thalassicum</name>
    <dbReference type="NCBI Taxonomy" id="2590900"/>
    <lineage>
        <taxon>Bacteria</taxon>
        <taxon>Pseudomonadati</taxon>
        <taxon>Bacteroidota</taxon>
        <taxon>Bacteroidia</taxon>
        <taxon>Bacteroidales</taxon>
        <taxon>Tenuifilaceae</taxon>
        <taxon>Tenuifilum</taxon>
    </lineage>
</organism>
<dbReference type="GO" id="GO:0003677">
    <property type="term" value="F:DNA binding"/>
    <property type="evidence" value="ECO:0007669"/>
    <property type="project" value="UniProtKB-KW"/>
</dbReference>
<evidence type="ECO:0000256" key="4">
    <source>
        <dbReference type="SAM" id="Coils"/>
    </source>
</evidence>
<dbReference type="GO" id="GO:0006355">
    <property type="term" value="P:regulation of DNA-templated transcription"/>
    <property type="evidence" value="ECO:0007669"/>
    <property type="project" value="InterPro"/>
</dbReference>
<dbReference type="Proteomes" id="UP000500961">
    <property type="component" value="Chromosome"/>
</dbReference>
<feature type="coiled-coil region" evidence="4">
    <location>
        <begin position="136"/>
        <end position="188"/>
    </location>
</feature>
<dbReference type="SUPFAM" id="SSF52172">
    <property type="entry name" value="CheY-like"/>
    <property type="match status" value="1"/>
</dbReference>
<dbReference type="Gene3D" id="3.40.50.2300">
    <property type="match status" value="1"/>
</dbReference>
<name>A0A7D4BJ07_9BACT</name>
<gene>
    <name evidence="6" type="ORF">FHG85_02170</name>
</gene>
<dbReference type="PANTHER" id="PTHR44591:SF3">
    <property type="entry name" value="RESPONSE REGULATORY DOMAIN-CONTAINING PROTEIN"/>
    <property type="match status" value="1"/>
</dbReference>
<evidence type="ECO:0000259" key="5">
    <source>
        <dbReference type="PROSITE" id="PS50110"/>
    </source>
</evidence>
<dbReference type="InterPro" id="IPR016032">
    <property type="entry name" value="Sig_transdc_resp-reg_C-effctor"/>
</dbReference>
<dbReference type="EMBL" id="CP041345">
    <property type="protein sequence ID" value="QKG79119.1"/>
    <property type="molecule type" value="Genomic_DNA"/>
</dbReference>
<dbReference type="InterPro" id="IPR011006">
    <property type="entry name" value="CheY-like_superfamily"/>
</dbReference>
<dbReference type="KEGG" id="ttz:FHG85_02170"/>
<sequence>MGFNKILVLDDDQSALRMLFKILYAEGYEVFTTVNSNNILTLALKYKPSLIITDWDMPGFNGLEVVKAIRSNNQTKNIPVLMYTGKLTSVNDLKTALDAGANDFLRKPADEIEILARVKSQILYYKSLVQVIELEKKISEVKINGLKNELEESKSQLISTKIKLLNSIRKQENLLNKIEELKKVVSERNIVFIDSLLSEMKSFDIEERWREYEIVFSKLNSKFLDNLGKTHPELTPNERRMCIYIRSSLSNKDIAAITLLSPDTIKKAKYRLKKKLVPSGNKELDEYIHSL</sequence>
<dbReference type="SUPFAM" id="SSF46894">
    <property type="entry name" value="C-terminal effector domain of the bipartite response regulators"/>
    <property type="match status" value="1"/>
</dbReference>
<dbReference type="InterPro" id="IPR036388">
    <property type="entry name" value="WH-like_DNA-bd_sf"/>
</dbReference>
<dbReference type="PROSITE" id="PS50110">
    <property type="entry name" value="RESPONSE_REGULATORY"/>
    <property type="match status" value="1"/>
</dbReference>
<dbReference type="RefSeq" id="WP_173072637.1">
    <property type="nucleotide sequence ID" value="NZ_CP041345.1"/>
</dbReference>
<keyword evidence="1 3" id="KW-0597">Phosphoprotein</keyword>
<dbReference type="PANTHER" id="PTHR44591">
    <property type="entry name" value="STRESS RESPONSE REGULATOR PROTEIN 1"/>
    <property type="match status" value="1"/>
</dbReference>
<evidence type="ECO:0000256" key="2">
    <source>
        <dbReference type="ARBA" id="ARBA00023125"/>
    </source>
</evidence>
<feature type="modified residue" description="4-aspartylphosphate" evidence="3">
    <location>
        <position position="54"/>
    </location>
</feature>
<accession>A0A7D4BJ07</accession>
<dbReference type="SMART" id="SM00448">
    <property type="entry name" value="REC"/>
    <property type="match status" value="1"/>
</dbReference>
<evidence type="ECO:0000256" key="1">
    <source>
        <dbReference type="ARBA" id="ARBA00022553"/>
    </source>
</evidence>
<dbReference type="GO" id="GO:0000160">
    <property type="term" value="P:phosphorelay signal transduction system"/>
    <property type="evidence" value="ECO:0007669"/>
    <property type="project" value="InterPro"/>
</dbReference>
<dbReference type="AlphaFoldDB" id="A0A7D4BJ07"/>
<keyword evidence="2" id="KW-0238">DNA-binding</keyword>
<evidence type="ECO:0000256" key="3">
    <source>
        <dbReference type="PROSITE-ProRule" id="PRU00169"/>
    </source>
</evidence>
<dbReference type="Pfam" id="PF00072">
    <property type="entry name" value="Response_reg"/>
    <property type="match status" value="1"/>
</dbReference>
<dbReference type="InterPro" id="IPR001789">
    <property type="entry name" value="Sig_transdc_resp-reg_receiver"/>
</dbReference>
<feature type="domain" description="Response regulatory" evidence="5">
    <location>
        <begin position="5"/>
        <end position="122"/>
    </location>
</feature>
<protein>
    <submittedName>
        <fullName evidence="6">Response regulator</fullName>
    </submittedName>
</protein>
<proteinExistence type="predicted"/>
<reference evidence="6 7" key="1">
    <citation type="submission" date="2019-07" db="EMBL/GenBank/DDBJ databases">
        <title>Thalassofilum flectens gen. nov., sp. nov., a novel moderate thermophilic anaerobe from a shallow sea hot spring in Kunashir Island (Russia), representing a new family in the order Bacteroidales, and proposal of Thalassofilacea fam. nov.</title>
        <authorList>
            <person name="Kochetkova T.V."/>
            <person name="Podosokorskaya O.A."/>
            <person name="Novikov A."/>
            <person name="Elcheninov A.G."/>
            <person name="Toshchakov S.V."/>
            <person name="Kublanov I.V."/>
        </authorList>
    </citation>
    <scope>NUCLEOTIDE SEQUENCE [LARGE SCALE GENOMIC DNA]</scope>
    <source>
        <strain evidence="6 7">38-H</strain>
    </source>
</reference>
<evidence type="ECO:0000313" key="6">
    <source>
        <dbReference type="EMBL" id="QKG79119.1"/>
    </source>
</evidence>